<reference evidence="1 2" key="1">
    <citation type="journal article" date="2023" name="G3 (Bethesda)">
        <title>A chromosome-length genome assembly and annotation of blackberry (Rubus argutus, cv. 'Hillquist').</title>
        <authorList>
            <person name="Bruna T."/>
            <person name="Aryal R."/>
            <person name="Dudchenko O."/>
            <person name="Sargent D.J."/>
            <person name="Mead D."/>
            <person name="Buti M."/>
            <person name="Cavallini A."/>
            <person name="Hytonen T."/>
            <person name="Andres J."/>
            <person name="Pham M."/>
            <person name="Weisz D."/>
            <person name="Mascagni F."/>
            <person name="Usai G."/>
            <person name="Natali L."/>
            <person name="Bassil N."/>
            <person name="Fernandez G.E."/>
            <person name="Lomsadze A."/>
            <person name="Armour M."/>
            <person name="Olukolu B."/>
            <person name="Poorten T."/>
            <person name="Britton C."/>
            <person name="Davik J."/>
            <person name="Ashrafi H."/>
            <person name="Aiden E.L."/>
            <person name="Borodovsky M."/>
            <person name="Worthington M."/>
        </authorList>
    </citation>
    <scope>NUCLEOTIDE SEQUENCE [LARGE SCALE GENOMIC DNA]</scope>
    <source>
        <strain evidence="1">PI 553951</strain>
    </source>
</reference>
<protein>
    <submittedName>
        <fullName evidence="1">Uncharacterized protein</fullName>
    </submittedName>
</protein>
<evidence type="ECO:0000313" key="2">
    <source>
        <dbReference type="Proteomes" id="UP001457282"/>
    </source>
</evidence>
<comment type="caution">
    <text evidence="1">The sequence shown here is derived from an EMBL/GenBank/DDBJ whole genome shotgun (WGS) entry which is preliminary data.</text>
</comment>
<keyword evidence="2" id="KW-1185">Reference proteome</keyword>
<sequence>MRIYFVGTPEHSCGDSVGTPEHSCGDFVGTPKHSCGDFVGTPKHSYEDFLGTLRFYENLVQFRVTIASTKKQSKVKDLSEENPYKKNYSYSTKHRVFDHNSAQCRGLSGQQLLEQFPELQAEAMSPGSNDSEDSTSADKVAESLIKAFEERNTQFVRNSLDTYAKEINGTVRELAKTVAALSAQMQTQQATLRIVLNERATFMSLL</sequence>
<name>A0AAW1YR05_RUBAR</name>
<dbReference type="EMBL" id="JBEDUW010000001">
    <property type="protein sequence ID" value="KAK9950905.1"/>
    <property type="molecule type" value="Genomic_DNA"/>
</dbReference>
<evidence type="ECO:0000313" key="1">
    <source>
        <dbReference type="EMBL" id="KAK9950905.1"/>
    </source>
</evidence>
<organism evidence="1 2">
    <name type="scientific">Rubus argutus</name>
    <name type="common">Southern blackberry</name>
    <dbReference type="NCBI Taxonomy" id="59490"/>
    <lineage>
        <taxon>Eukaryota</taxon>
        <taxon>Viridiplantae</taxon>
        <taxon>Streptophyta</taxon>
        <taxon>Embryophyta</taxon>
        <taxon>Tracheophyta</taxon>
        <taxon>Spermatophyta</taxon>
        <taxon>Magnoliopsida</taxon>
        <taxon>eudicotyledons</taxon>
        <taxon>Gunneridae</taxon>
        <taxon>Pentapetalae</taxon>
        <taxon>rosids</taxon>
        <taxon>fabids</taxon>
        <taxon>Rosales</taxon>
        <taxon>Rosaceae</taxon>
        <taxon>Rosoideae</taxon>
        <taxon>Rosoideae incertae sedis</taxon>
        <taxon>Rubus</taxon>
    </lineage>
</organism>
<accession>A0AAW1YR05</accession>
<dbReference type="AlphaFoldDB" id="A0AAW1YR05"/>
<gene>
    <name evidence="1" type="ORF">M0R45_006371</name>
</gene>
<proteinExistence type="predicted"/>
<dbReference type="Proteomes" id="UP001457282">
    <property type="component" value="Unassembled WGS sequence"/>
</dbReference>